<dbReference type="InterPro" id="IPR016181">
    <property type="entry name" value="Acyl_CoA_acyltransferase"/>
</dbReference>
<name>A0A2W2BII0_9ACTN</name>
<dbReference type="InterPro" id="IPR046470">
    <property type="entry name" value="SAM_HAT_C"/>
</dbReference>
<evidence type="ECO:0000256" key="1">
    <source>
        <dbReference type="ARBA" id="ARBA00022691"/>
    </source>
</evidence>
<feature type="compositionally biased region" description="Low complexity" evidence="3">
    <location>
        <begin position="132"/>
        <end position="142"/>
    </location>
</feature>
<dbReference type="EMBL" id="POUB01000330">
    <property type="protein sequence ID" value="PZF86925.1"/>
    <property type="molecule type" value="Genomic_DNA"/>
</dbReference>
<dbReference type="GO" id="GO:0016747">
    <property type="term" value="F:acyltransferase activity, transferring groups other than amino-acyl groups"/>
    <property type="evidence" value="ECO:0007669"/>
    <property type="project" value="InterPro"/>
</dbReference>
<dbReference type="SUPFAM" id="SSF55729">
    <property type="entry name" value="Acyl-CoA N-acyltransferases (Nat)"/>
    <property type="match status" value="1"/>
</dbReference>
<feature type="domain" description="N-acetyltransferase" evidence="4">
    <location>
        <begin position="1"/>
        <end position="74"/>
    </location>
</feature>
<dbReference type="SUPFAM" id="SSF102522">
    <property type="entry name" value="Bacterial fluorinating enzyme, N-terminal domain"/>
    <property type="match status" value="1"/>
</dbReference>
<reference evidence="5 6" key="1">
    <citation type="submission" date="2018-01" db="EMBL/GenBank/DDBJ databases">
        <title>Draft genome sequence of Salinispora sp. 13K206.</title>
        <authorList>
            <person name="Sahin N."/>
            <person name="Saygin H."/>
            <person name="Ay H."/>
        </authorList>
    </citation>
    <scope>NUCLEOTIDE SEQUENCE [LARGE SCALE GENOMIC DNA]</scope>
    <source>
        <strain evidence="5 6">13K206</strain>
    </source>
</reference>
<keyword evidence="6" id="KW-1185">Reference proteome</keyword>
<comment type="caution">
    <text evidence="5">The sequence shown here is derived from an EMBL/GenBank/DDBJ whole genome shotgun (WGS) entry which is preliminary data.</text>
</comment>
<accession>A0A2W2BII0</accession>
<dbReference type="PANTHER" id="PTHR35092:SF1">
    <property type="entry name" value="CHLORINASE MJ1651"/>
    <property type="match status" value="1"/>
</dbReference>
<dbReference type="PANTHER" id="PTHR35092">
    <property type="entry name" value="CHLORINASE MJ1651"/>
    <property type="match status" value="1"/>
</dbReference>
<protein>
    <recommendedName>
        <fullName evidence="4">N-acetyltransferase domain-containing protein</fullName>
    </recommendedName>
</protein>
<dbReference type="Pfam" id="PF01887">
    <property type="entry name" value="SAM_HAT_N"/>
    <property type="match status" value="1"/>
</dbReference>
<dbReference type="Gene3D" id="2.40.30.90">
    <property type="entry name" value="Bacterial fluorinating enzyme like"/>
    <property type="match status" value="1"/>
</dbReference>
<dbReference type="InterPro" id="IPR002747">
    <property type="entry name" value="SAM_OH_AdoTrfase"/>
</dbReference>
<sequence>MVSVVAATPGGGVGSALLAAAAEVARAEGRNRLWLITTNDNLRALRFYQRRGLRLVGVDRGAVDRARRLKPSIPTAGEDGIPLHDELVLELRLAPPADGEPGEPGEAGEPPDRAADEQATAPLPPTRGLRQPGAAGPGATAGTRWISFTTDYGQADGFVAQCHGVIARLAPAARVIDVTHLVPPADVRRGAAVLAQAVPHLPAGVHLAVVDPGVGTTRRGVALAAPGGLLVGPDNGLLLDAAAALGGVTAAVELTNPEWLPARVSGTFHGRDVFAPVAARLAAGAPLAGAGPAVDPETLVRLPQPVVRPEPAGFTAEVLTVDHFGNVQLAAPATLLEPLPGRLRVAGRDAARGRTFGDVPAGALVVHADSAGLVAVAVNGGRAADLLGVAPGDPLRINSDTGVASTVECWPGG</sequence>
<evidence type="ECO:0000259" key="4">
    <source>
        <dbReference type="PROSITE" id="PS51186"/>
    </source>
</evidence>
<organism evidence="5 6">
    <name type="scientific">Micromonospora deserti</name>
    <dbReference type="NCBI Taxonomy" id="2070366"/>
    <lineage>
        <taxon>Bacteria</taxon>
        <taxon>Bacillati</taxon>
        <taxon>Actinomycetota</taxon>
        <taxon>Actinomycetes</taxon>
        <taxon>Micromonosporales</taxon>
        <taxon>Micromonosporaceae</taxon>
        <taxon>Micromonospora</taxon>
    </lineage>
</organism>
<keyword evidence="1" id="KW-0949">S-adenosyl-L-methionine</keyword>
<evidence type="ECO:0000256" key="2">
    <source>
        <dbReference type="ARBA" id="ARBA00024035"/>
    </source>
</evidence>
<feature type="region of interest" description="Disordered" evidence="3">
    <location>
        <begin position="95"/>
        <end position="142"/>
    </location>
</feature>
<dbReference type="Gene3D" id="3.40.630.30">
    <property type="match status" value="1"/>
</dbReference>
<dbReference type="PROSITE" id="PS51186">
    <property type="entry name" value="GNAT"/>
    <property type="match status" value="1"/>
</dbReference>
<dbReference type="InterPro" id="IPR000182">
    <property type="entry name" value="GNAT_dom"/>
</dbReference>
<dbReference type="Gene3D" id="3.40.50.10790">
    <property type="entry name" value="S-adenosyl-l-methionine hydroxide adenosyltransferase, N-terminal"/>
    <property type="match status" value="1"/>
</dbReference>
<gene>
    <name evidence="5" type="ORF">C1I99_28355</name>
</gene>
<dbReference type="Proteomes" id="UP000248749">
    <property type="component" value="Unassembled WGS sequence"/>
</dbReference>
<dbReference type="SUPFAM" id="SSF101852">
    <property type="entry name" value="Bacterial fluorinating enzyme, C-terminal domain"/>
    <property type="match status" value="1"/>
</dbReference>
<dbReference type="InterPro" id="IPR023228">
    <property type="entry name" value="SAM_OH_AdoTrfase_N_sf"/>
</dbReference>
<evidence type="ECO:0000256" key="3">
    <source>
        <dbReference type="SAM" id="MobiDB-lite"/>
    </source>
</evidence>
<dbReference type="Pfam" id="PF00583">
    <property type="entry name" value="Acetyltransf_1"/>
    <property type="match status" value="1"/>
</dbReference>
<proteinExistence type="inferred from homology"/>
<evidence type="ECO:0000313" key="6">
    <source>
        <dbReference type="Proteomes" id="UP000248749"/>
    </source>
</evidence>
<evidence type="ECO:0000313" key="5">
    <source>
        <dbReference type="EMBL" id="PZF86925.1"/>
    </source>
</evidence>
<dbReference type="Pfam" id="PF20257">
    <property type="entry name" value="SAM_HAT_C"/>
    <property type="match status" value="1"/>
</dbReference>
<comment type="similarity">
    <text evidence="2">Belongs to the SAM hydrolase / SAM-dependent halogenase family.</text>
</comment>
<dbReference type="InterPro" id="IPR023227">
    <property type="entry name" value="SAM_OH_AdoTrfase_C_sf"/>
</dbReference>
<dbReference type="InterPro" id="IPR046469">
    <property type="entry name" value="SAM_HAT_N"/>
</dbReference>
<dbReference type="AlphaFoldDB" id="A0A2W2BII0"/>